<organism evidence="2 3">
    <name type="scientific">Siminovitchia terrae</name>
    <name type="common">Bacillus terrae</name>
    <dbReference type="NCBI Taxonomy" id="1914933"/>
    <lineage>
        <taxon>Bacteria</taxon>
        <taxon>Bacillati</taxon>
        <taxon>Bacillota</taxon>
        <taxon>Bacilli</taxon>
        <taxon>Bacillales</taxon>
        <taxon>Bacillaceae</taxon>
        <taxon>Siminovitchia</taxon>
    </lineage>
</organism>
<accession>A0ABQ4KYI3</accession>
<reference evidence="2 3" key="1">
    <citation type="submission" date="2021-03" db="EMBL/GenBank/DDBJ databases">
        <title>Antimicrobial resistance genes in bacteria isolated from Japanese honey, and their potential for conferring macrolide and lincosamide resistance in the American foulbrood pathogen Paenibacillus larvae.</title>
        <authorList>
            <person name="Okamoto M."/>
            <person name="Kumagai M."/>
            <person name="Kanamori H."/>
            <person name="Takamatsu D."/>
        </authorList>
    </citation>
    <scope>NUCLEOTIDE SEQUENCE [LARGE SCALE GENOMIC DNA]</scope>
    <source>
        <strain evidence="2 3">J6TS1</strain>
    </source>
</reference>
<protein>
    <recommendedName>
        <fullName evidence="1">N-acetyltransferase domain-containing protein</fullName>
    </recommendedName>
</protein>
<evidence type="ECO:0000313" key="2">
    <source>
        <dbReference type="EMBL" id="GIN96714.1"/>
    </source>
</evidence>
<evidence type="ECO:0000313" key="3">
    <source>
        <dbReference type="Proteomes" id="UP000680670"/>
    </source>
</evidence>
<feature type="domain" description="N-acetyltransferase" evidence="1">
    <location>
        <begin position="2"/>
        <end position="86"/>
    </location>
</feature>
<dbReference type="SUPFAM" id="SSF55729">
    <property type="entry name" value="Acyl-CoA N-acyltransferases (Nat)"/>
    <property type="match status" value="1"/>
</dbReference>
<keyword evidence="3" id="KW-1185">Reference proteome</keyword>
<dbReference type="Proteomes" id="UP000680670">
    <property type="component" value="Unassembled WGS sequence"/>
</dbReference>
<comment type="caution">
    <text evidence="2">The sequence shown here is derived from an EMBL/GenBank/DDBJ whole genome shotgun (WGS) entry which is preliminary data.</text>
</comment>
<dbReference type="InterPro" id="IPR016181">
    <property type="entry name" value="Acyl_CoA_acyltransferase"/>
</dbReference>
<dbReference type="Pfam" id="PF00583">
    <property type="entry name" value="Acetyltransf_1"/>
    <property type="match status" value="1"/>
</dbReference>
<evidence type="ECO:0000259" key="1">
    <source>
        <dbReference type="Pfam" id="PF00583"/>
    </source>
</evidence>
<dbReference type="InterPro" id="IPR000182">
    <property type="entry name" value="GNAT_dom"/>
</dbReference>
<name>A0ABQ4KYI3_SIMTE</name>
<dbReference type="EMBL" id="BORJ01000006">
    <property type="protein sequence ID" value="GIN96714.1"/>
    <property type="molecule type" value="Genomic_DNA"/>
</dbReference>
<dbReference type="Gene3D" id="3.40.630.30">
    <property type="match status" value="1"/>
</dbReference>
<gene>
    <name evidence="2" type="ORF">J6TS1_25840</name>
</gene>
<proteinExistence type="predicted"/>
<dbReference type="CDD" id="cd04301">
    <property type="entry name" value="NAT_SF"/>
    <property type="match status" value="1"/>
</dbReference>
<sequence length="99" mass="11756">MFALFHKENIVAVTGFQPMTTLYYGRFIWVGDLVTDANHRSKGYRYSEPLLSFAHQWAKEIQYESIALSSRLQRSDAHRFYQEKMDYDKMSYVFKASLK</sequence>